<protein>
    <submittedName>
        <fullName evidence="1">Uncharacterized protein</fullName>
    </submittedName>
</protein>
<dbReference type="EMBL" id="AMLP01000152">
    <property type="protein sequence ID" value="ELS53896.1"/>
    <property type="molecule type" value="Genomic_DNA"/>
</dbReference>
<reference evidence="1 2" key="1">
    <citation type="journal article" date="2013" name="Genome Announc.">
        <title>Draft Genome Sequence of Streptomyces viridochromogenes Strain Tu57, Producer of Avilamycin.</title>
        <authorList>
            <person name="Gruning B.A."/>
            <person name="Erxleben A."/>
            <person name="Hahnlein A."/>
            <person name="Gunther S."/>
        </authorList>
    </citation>
    <scope>NUCLEOTIDE SEQUENCE [LARGE SCALE GENOMIC DNA]</scope>
    <source>
        <strain evidence="1 2">Tue57</strain>
    </source>
</reference>
<sequence>MGPTRAIGLELRVAHDDTLQRRGPFRAHRT</sequence>
<organism evidence="1 2">
    <name type="scientific">Streptomyces viridochromogenes Tue57</name>
    <dbReference type="NCBI Taxonomy" id="1160705"/>
    <lineage>
        <taxon>Bacteria</taxon>
        <taxon>Bacillati</taxon>
        <taxon>Actinomycetota</taxon>
        <taxon>Actinomycetes</taxon>
        <taxon>Kitasatosporales</taxon>
        <taxon>Streptomycetaceae</taxon>
        <taxon>Streptomyces</taxon>
    </lineage>
</organism>
<proteinExistence type="predicted"/>
<name>L8P8H0_STRVR</name>
<accession>L8P8H0</accession>
<gene>
    <name evidence="1" type="ORF">STVIR_5125</name>
</gene>
<evidence type="ECO:0000313" key="1">
    <source>
        <dbReference type="EMBL" id="ELS53896.1"/>
    </source>
</evidence>
<comment type="caution">
    <text evidence="1">The sequence shown here is derived from an EMBL/GenBank/DDBJ whole genome shotgun (WGS) entry which is preliminary data.</text>
</comment>
<evidence type="ECO:0000313" key="2">
    <source>
        <dbReference type="Proteomes" id="UP000011205"/>
    </source>
</evidence>
<dbReference type="AlphaFoldDB" id="L8P8H0"/>
<dbReference type="Proteomes" id="UP000011205">
    <property type="component" value="Unassembled WGS sequence"/>
</dbReference>